<evidence type="ECO:0000256" key="14">
    <source>
        <dbReference type="SAM" id="Phobius"/>
    </source>
</evidence>
<dbReference type="SUPFAM" id="SSF56300">
    <property type="entry name" value="Metallo-dependent phosphatases"/>
    <property type="match status" value="1"/>
</dbReference>
<feature type="transmembrane region" description="Helical" evidence="14">
    <location>
        <begin position="21"/>
        <end position="40"/>
    </location>
</feature>
<dbReference type="InterPro" id="IPR041805">
    <property type="entry name" value="ASMase/PPN1_MPP"/>
</dbReference>
<keyword evidence="8" id="KW-0735">Signal-anchor</keyword>
<feature type="domain" description="Calcineurin-like phosphoesterase" evidence="15">
    <location>
        <begin position="94"/>
        <end position="327"/>
    </location>
</feature>
<evidence type="ECO:0000256" key="7">
    <source>
        <dbReference type="ARBA" id="ARBA00022801"/>
    </source>
</evidence>
<organism evidence="16 17">
    <name type="scientific">Zygosaccharomyces bailii (strain CLIB 213 / ATCC 58445 / CBS 680 / BCRC 21525 / NBRC 1098 / NCYC 1416 / NRRL Y-2227)</name>
    <dbReference type="NCBI Taxonomy" id="1333698"/>
    <lineage>
        <taxon>Eukaryota</taxon>
        <taxon>Fungi</taxon>
        <taxon>Dikarya</taxon>
        <taxon>Ascomycota</taxon>
        <taxon>Saccharomycotina</taxon>
        <taxon>Saccharomycetes</taxon>
        <taxon>Saccharomycetales</taxon>
        <taxon>Saccharomycetaceae</taxon>
        <taxon>Zygosaccharomyces</taxon>
    </lineage>
</organism>
<keyword evidence="9 14" id="KW-1133">Transmembrane helix</keyword>
<evidence type="ECO:0000256" key="4">
    <source>
        <dbReference type="ARBA" id="ARBA00014458"/>
    </source>
</evidence>
<keyword evidence="10 12" id="KW-0472">Membrane</keyword>
<evidence type="ECO:0000256" key="6">
    <source>
        <dbReference type="ARBA" id="ARBA00022692"/>
    </source>
</evidence>
<dbReference type="GO" id="GO:0000298">
    <property type="term" value="F:endopolyphosphatase activity"/>
    <property type="evidence" value="ECO:0007669"/>
    <property type="project" value="UniProtKB-EC"/>
</dbReference>
<dbReference type="InterPro" id="IPR029052">
    <property type="entry name" value="Metallo-depent_PP-like"/>
</dbReference>
<dbReference type="OrthoDB" id="348678at2759"/>
<dbReference type="EC" id="3.6.1.10" evidence="3 12"/>
<comment type="similarity">
    <text evidence="2">Belongs to the endopolyphosphatase PPN1 family.</text>
</comment>
<dbReference type="GO" id="GO:0008081">
    <property type="term" value="F:phosphoric diester hydrolase activity"/>
    <property type="evidence" value="ECO:0007669"/>
    <property type="project" value="TreeGrafter"/>
</dbReference>
<evidence type="ECO:0000256" key="12">
    <source>
        <dbReference type="PIRNR" id="PIRNR027093"/>
    </source>
</evidence>
<evidence type="ECO:0000256" key="9">
    <source>
        <dbReference type="ARBA" id="ARBA00022989"/>
    </source>
</evidence>
<protein>
    <recommendedName>
        <fullName evidence="4 12">Endopolyphosphatase</fullName>
        <ecNumber evidence="3 12">3.6.1.10</ecNumber>
    </recommendedName>
</protein>
<dbReference type="PANTHER" id="PTHR10340:SF55">
    <property type="entry name" value="ENDOPOLYPHOSPHATASE"/>
    <property type="match status" value="1"/>
</dbReference>
<evidence type="ECO:0000256" key="11">
    <source>
        <dbReference type="ARBA" id="ARBA00023180"/>
    </source>
</evidence>
<dbReference type="EMBL" id="HG316458">
    <property type="protein sequence ID" value="CDF89834.1"/>
    <property type="molecule type" value="Genomic_DNA"/>
</dbReference>
<dbReference type="InterPro" id="IPR012358">
    <property type="entry name" value="EndopolyPtase_N1"/>
</dbReference>
<evidence type="ECO:0000256" key="2">
    <source>
        <dbReference type="ARBA" id="ARBA00010399"/>
    </source>
</evidence>
<keyword evidence="5 12" id="KW-0926">Vacuole</keyword>
<comment type="function">
    <text evidence="12">Catalyzes the hydrolysis of inorganic polyphosphate (polyP) chains of many hundreds of phosphate residues into shorter lengths.</text>
</comment>
<evidence type="ECO:0000256" key="10">
    <source>
        <dbReference type="ARBA" id="ARBA00023136"/>
    </source>
</evidence>
<dbReference type="InterPro" id="IPR004843">
    <property type="entry name" value="Calcineurin-like_PHP"/>
</dbReference>
<evidence type="ECO:0000313" key="17">
    <source>
        <dbReference type="Proteomes" id="UP000019375"/>
    </source>
</evidence>
<comment type="subcellular location">
    <subcellularLocation>
        <location evidence="1">Vacuole membrane</location>
        <topology evidence="1">Single-pass type II membrane protein</topology>
    </subcellularLocation>
</comment>
<evidence type="ECO:0000256" key="8">
    <source>
        <dbReference type="ARBA" id="ARBA00022968"/>
    </source>
</evidence>
<dbReference type="Pfam" id="PF00149">
    <property type="entry name" value="Metallophos"/>
    <property type="match status" value="1"/>
</dbReference>
<dbReference type="GO" id="GO:0000324">
    <property type="term" value="C:fungal-type vacuole"/>
    <property type="evidence" value="ECO:0007669"/>
    <property type="project" value="TreeGrafter"/>
</dbReference>
<evidence type="ECO:0000313" key="16">
    <source>
        <dbReference type="EMBL" id="CDF89834.1"/>
    </source>
</evidence>
<dbReference type="Proteomes" id="UP000019375">
    <property type="component" value="Unassembled WGS sequence"/>
</dbReference>
<accession>A0A8J2X8V0</accession>
<proteinExistence type="inferred from homology"/>
<dbReference type="GO" id="GO:0006798">
    <property type="term" value="P:polyphosphate catabolic process"/>
    <property type="evidence" value="ECO:0007669"/>
    <property type="project" value="TreeGrafter"/>
</dbReference>
<evidence type="ECO:0000256" key="13">
    <source>
        <dbReference type="SAM" id="MobiDB-lite"/>
    </source>
</evidence>
<name>A0A8J2X8V0_ZYGB2</name>
<dbReference type="PIRSF" id="PIRSF027093">
    <property type="entry name" value="EndopolyPtase_N1"/>
    <property type="match status" value="1"/>
</dbReference>
<feature type="compositionally biased region" description="Basic residues" evidence="13">
    <location>
        <begin position="453"/>
        <end position="469"/>
    </location>
</feature>
<evidence type="ECO:0000256" key="3">
    <source>
        <dbReference type="ARBA" id="ARBA00012459"/>
    </source>
</evidence>
<keyword evidence="17" id="KW-1185">Reference proteome</keyword>
<dbReference type="AlphaFoldDB" id="A0A8J2X8V0"/>
<evidence type="ECO:0000256" key="1">
    <source>
        <dbReference type="ARBA" id="ARBA00004576"/>
    </source>
</evidence>
<reference evidence="17" key="1">
    <citation type="journal article" date="2013" name="Genome Announc.">
        <title>Genome sequence of the food spoilage yeast Zygosaccharomyces bailii CLIB 213(T).</title>
        <authorList>
            <person name="Galeote V."/>
            <person name="Bigey F."/>
            <person name="Devillers H."/>
            <person name="Neuveglise C."/>
            <person name="Dequin S."/>
        </authorList>
    </citation>
    <scope>NUCLEOTIDE SEQUENCE [LARGE SCALE GENOMIC DNA]</scope>
    <source>
        <strain evidence="17">CLIB 213 / ATCC 58445 / CBS 680 / CCRC 21525 / NBRC 1098 / NCYC 1416 / NRRL Y-2227</strain>
    </source>
</reference>
<dbReference type="GO" id="GO:0005774">
    <property type="term" value="C:vacuolar membrane"/>
    <property type="evidence" value="ECO:0007669"/>
    <property type="project" value="UniProtKB-SubCell"/>
</dbReference>
<gene>
    <name evidence="16" type="ORF">BN860_02828g</name>
</gene>
<sequence>MIKGDELVPRPGTRRRHKYGRVAGISGLVVLVLTVMLIVWKPSEEVQEHLQNDVADTLSLSMEERLELEKLGLTPQNPVIMNIGGKKKKTLHGRFLHITDMHPDLYYVEGSSIDKMCHRGKPSGKKDYAPRFGQATGGCDAPVSLINHTLSWIEENLRDKIDFVIWTGDNIRHDNDRNYPRTEDHIFSLNMLTSDLMHKMFGNPNSENPRDFDVIVVPSIGNNDVFPHNMLALGPTLQTREYYRIWSPFIPQDQVGVFHRGVCFVSEVISGKLAVMSINTLYLFKSNPLVDTCDSKKEPGYQMLLWMGTVLEEFRQRGIKVWLSGHVPPIPKNMEGNCFHKFTLWTHEYRDIIIGGMYGHMNIDHFIPLDSEESWEAVLEDAEDVTDQEVDEEEQIERSDEIYLSAADLVHDMGAKPVNKVSYMRSVRANSYLPVHEQLEELEAESEPDVEKSKKKKKKKKKKQKKHPPKTIEEMYERYCIVNIAGSVIPTFNPSFRVWEYNLTGFEQDSDSQSQSWDHFYKKLEQIMDDSEEPEVEKKKKSKADKTIPKRMHANLPLGPGYKPQLFSPTNFVQYYADLETIDKEYRRLLDKGMDPHSAGSKAFKYQVEYSSTDEPYPMKGLLVRDFVTLASNLAENKTQWKEYMYRSFLSSGYSDD</sequence>
<dbReference type="PANTHER" id="PTHR10340">
    <property type="entry name" value="SPHINGOMYELIN PHOSPHODIESTERASE"/>
    <property type="match status" value="1"/>
</dbReference>
<keyword evidence="7 12" id="KW-0378">Hydrolase</keyword>
<feature type="region of interest" description="Disordered" evidence="13">
    <location>
        <begin position="440"/>
        <end position="469"/>
    </location>
</feature>
<evidence type="ECO:0000259" key="15">
    <source>
        <dbReference type="Pfam" id="PF00149"/>
    </source>
</evidence>
<dbReference type="GO" id="GO:0004309">
    <property type="term" value="F:exopolyphosphatase activity"/>
    <property type="evidence" value="ECO:0007669"/>
    <property type="project" value="TreeGrafter"/>
</dbReference>
<comment type="catalytic activity">
    <reaction evidence="12">
        <text>[phosphate](n+1) + n H2O = (n+1) phosphate + n H(+)</text>
        <dbReference type="Rhea" id="RHEA:22452"/>
        <dbReference type="Rhea" id="RHEA-COMP:14280"/>
        <dbReference type="ChEBI" id="CHEBI:15377"/>
        <dbReference type="ChEBI" id="CHEBI:15378"/>
        <dbReference type="ChEBI" id="CHEBI:16838"/>
        <dbReference type="ChEBI" id="CHEBI:43474"/>
        <dbReference type="EC" id="3.6.1.10"/>
    </reaction>
</comment>
<evidence type="ECO:0000256" key="5">
    <source>
        <dbReference type="ARBA" id="ARBA00022554"/>
    </source>
</evidence>
<keyword evidence="11" id="KW-0325">Glycoprotein</keyword>
<dbReference type="CDD" id="cd00842">
    <property type="entry name" value="MPP_ASMase"/>
    <property type="match status" value="1"/>
</dbReference>
<keyword evidence="6 14" id="KW-0812">Transmembrane</keyword>